<reference evidence="1" key="1">
    <citation type="submission" date="2020-12" db="EMBL/GenBank/DDBJ databases">
        <title>Metabolic potential, ecology and presence of endohyphal bacteria is reflected in genomic diversity of Mucoromycotina.</title>
        <authorList>
            <person name="Muszewska A."/>
            <person name="Okrasinska A."/>
            <person name="Steczkiewicz K."/>
            <person name="Drgas O."/>
            <person name="Orlowska M."/>
            <person name="Perlinska-Lenart U."/>
            <person name="Aleksandrzak-Piekarczyk T."/>
            <person name="Szatraj K."/>
            <person name="Zielenkiewicz U."/>
            <person name="Pilsyk S."/>
            <person name="Malc E."/>
            <person name="Mieczkowski P."/>
            <person name="Kruszewska J.S."/>
            <person name="Biernat P."/>
            <person name="Pawlowska J."/>
        </authorList>
    </citation>
    <scope>NUCLEOTIDE SEQUENCE</scope>
    <source>
        <strain evidence="1">WA0000067209</strain>
    </source>
</reference>
<protein>
    <submittedName>
        <fullName evidence="1">Uncharacterized protein</fullName>
    </submittedName>
</protein>
<dbReference type="OrthoDB" id="2244108at2759"/>
<evidence type="ECO:0000313" key="2">
    <source>
        <dbReference type="Proteomes" id="UP000654370"/>
    </source>
</evidence>
<keyword evidence="2" id="KW-1185">Reference proteome</keyword>
<name>A0A8H7PTN7_MORIS</name>
<dbReference type="EMBL" id="JAEPQZ010000006">
    <property type="protein sequence ID" value="KAG2180003.1"/>
    <property type="molecule type" value="Genomic_DNA"/>
</dbReference>
<proteinExistence type="predicted"/>
<evidence type="ECO:0000313" key="1">
    <source>
        <dbReference type="EMBL" id="KAG2180003.1"/>
    </source>
</evidence>
<accession>A0A8H7PTN7</accession>
<comment type="caution">
    <text evidence="1">The sequence shown here is derived from an EMBL/GenBank/DDBJ whole genome shotgun (WGS) entry which is preliminary data.</text>
</comment>
<sequence length="150" mass="17232">MDPIKVLELQSLTKVANEKKENEGVEASIPYLAKIVHVLDTHTSQLSQNTTTPSIQAIEHMAIYARKDYADALFATHRYTECEVQMGLVCRTLERYIKREDIADDSRRDLQSKLLVCYPRWADCYENLGNSHLASKVRQRTQKFQGQTVT</sequence>
<organism evidence="1 2">
    <name type="scientific">Mortierella isabellina</name>
    <name type="common">Filamentous fungus</name>
    <name type="synonym">Umbelopsis isabellina</name>
    <dbReference type="NCBI Taxonomy" id="91625"/>
    <lineage>
        <taxon>Eukaryota</taxon>
        <taxon>Fungi</taxon>
        <taxon>Fungi incertae sedis</taxon>
        <taxon>Mucoromycota</taxon>
        <taxon>Mucoromycotina</taxon>
        <taxon>Umbelopsidomycetes</taxon>
        <taxon>Umbelopsidales</taxon>
        <taxon>Umbelopsidaceae</taxon>
        <taxon>Umbelopsis</taxon>
    </lineage>
</organism>
<dbReference type="Proteomes" id="UP000654370">
    <property type="component" value="Unassembled WGS sequence"/>
</dbReference>
<dbReference type="AlphaFoldDB" id="A0A8H7PTN7"/>
<gene>
    <name evidence="1" type="ORF">INT43_003790</name>
</gene>